<organism evidence="1 2">
    <name type="scientific">Clostridium sulfidigenes</name>
    <dbReference type="NCBI Taxonomy" id="318464"/>
    <lineage>
        <taxon>Bacteria</taxon>
        <taxon>Bacillati</taxon>
        <taxon>Bacillota</taxon>
        <taxon>Clostridia</taxon>
        <taxon>Eubacteriales</taxon>
        <taxon>Clostridiaceae</taxon>
        <taxon>Clostridium</taxon>
    </lineage>
</organism>
<dbReference type="Proteomes" id="UP000768462">
    <property type="component" value="Unassembled WGS sequence"/>
</dbReference>
<sequence length="149" mass="15964">MYLVSSCLAGINCRYNGSNSENKYVAGLVKEGKAIAICPEQLAGLPTPRACCEIVIDENSNKRVISKEGIDLTKSFLKGAEKTLGIIKAAGIKKAILQSRSPSCGYGMVYDGKFSGKLIEGNGVVAELLMKNGVEVYTENDLDKLNLNN</sequence>
<name>A0A927WBW5_9CLOT</name>
<comment type="caution">
    <text evidence="1">The sequence shown here is derived from an EMBL/GenBank/DDBJ whole genome shotgun (WGS) entry which is preliminary data.</text>
</comment>
<evidence type="ECO:0000313" key="2">
    <source>
        <dbReference type="Proteomes" id="UP000768462"/>
    </source>
</evidence>
<protein>
    <submittedName>
        <fullName evidence="1">DUF523 domain-containing protein</fullName>
    </submittedName>
</protein>
<dbReference type="InterPro" id="IPR007553">
    <property type="entry name" value="2-thiour_desulf"/>
</dbReference>
<dbReference type="PANTHER" id="PTHR30087">
    <property type="entry name" value="INNER MEMBRANE PROTEIN"/>
    <property type="match status" value="1"/>
</dbReference>
<dbReference type="PANTHER" id="PTHR30087:SF1">
    <property type="entry name" value="HYPOTHETICAL CYTOSOLIC PROTEIN"/>
    <property type="match status" value="1"/>
</dbReference>
<dbReference type="AlphaFoldDB" id="A0A927WBW5"/>
<gene>
    <name evidence="1" type="ORF">E7215_04450</name>
</gene>
<proteinExistence type="predicted"/>
<accession>A0A927WBW5</accession>
<dbReference type="Pfam" id="PF04463">
    <property type="entry name" value="2-thiour_desulf"/>
    <property type="match status" value="1"/>
</dbReference>
<reference evidence="1" key="1">
    <citation type="submission" date="2019-04" db="EMBL/GenBank/DDBJ databases">
        <title>Evolution of Biomass-Degrading Anaerobic Consortia Revealed by Metagenomics.</title>
        <authorList>
            <person name="Peng X."/>
        </authorList>
    </citation>
    <scope>NUCLEOTIDE SEQUENCE</scope>
    <source>
        <strain evidence="1">SIG254</strain>
    </source>
</reference>
<evidence type="ECO:0000313" key="1">
    <source>
        <dbReference type="EMBL" id="MBE6059409.1"/>
    </source>
</evidence>
<dbReference type="EMBL" id="SVCM01000051">
    <property type="protein sequence ID" value="MBE6059409.1"/>
    <property type="molecule type" value="Genomic_DNA"/>
</dbReference>